<evidence type="ECO:0000313" key="1">
    <source>
        <dbReference type="EMBL" id="KAB8033689.1"/>
    </source>
</evidence>
<comment type="caution">
    <text evidence="1">The sequence shown here is derived from an EMBL/GenBank/DDBJ whole genome shotgun (WGS) entry which is preliminary data.</text>
</comment>
<dbReference type="Gene3D" id="2.130.10.30">
    <property type="entry name" value="Regulator of chromosome condensation 1/beta-lactamase-inhibitor protein II"/>
    <property type="match status" value="2"/>
</dbReference>
<sequence>MKLILLKIIALGIIFEVLYSCSKSGGGGSDGAVVSLSSFSSLDELATASQSAGKVPSYTSNGSENGLISMGDVSTCVVMSSGKINCWGFNTSFQLGSAASGTTNQATPVTVDILQDTAVAVSAGYLQTCAFLTSGMKCWGSQNKGILGNGLNLSTPAQTPQVVSNLNGQRIKMMVTGDLHVCVLFSSTQSVSCWGQNNYGQLGTDFTVTPSFSLTAVPISLPEPIKSIATSDFTACAVAVSGNLYCWGQDITTSSNPNPVLITSNVKNISSGEQAHFCFIDTSENIKCFGKNNKLQLGTTPVSATYNKAPNAVSGLSNAEAIVAGQSHTCAITNNGSSVYCWGDNSLGQLGNGSSSIVPSNIPLAVVGLPSGKAIDIAAADNVTCTLHDNDDIYCWGNNSSSRPDFLGVTSEAIFPTAIKILNRNDP</sequence>
<proteinExistence type="predicted"/>
<protein>
    <submittedName>
        <fullName evidence="1">Uncharacterized protein</fullName>
    </submittedName>
</protein>
<dbReference type="AlphaFoldDB" id="A0A833JFC6"/>
<keyword evidence="2" id="KW-1185">Reference proteome</keyword>
<dbReference type="InterPro" id="IPR000408">
    <property type="entry name" value="Reg_chr_condens"/>
</dbReference>
<dbReference type="GO" id="GO:0005737">
    <property type="term" value="C:cytoplasm"/>
    <property type="evidence" value="ECO:0007669"/>
    <property type="project" value="TreeGrafter"/>
</dbReference>
<organism evidence="1 2">
    <name type="scientific">Fluviispira multicolorata</name>
    <dbReference type="NCBI Taxonomy" id="2654512"/>
    <lineage>
        <taxon>Bacteria</taxon>
        <taxon>Pseudomonadati</taxon>
        <taxon>Bdellovibrionota</taxon>
        <taxon>Oligoflexia</taxon>
        <taxon>Silvanigrellales</taxon>
        <taxon>Silvanigrellaceae</taxon>
        <taxon>Fluviispira</taxon>
    </lineage>
</organism>
<dbReference type="Proteomes" id="UP000442694">
    <property type="component" value="Unassembled WGS sequence"/>
</dbReference>
<dbReference type="InterPro" id="IPR051553">
    <property type="entry name" value="Ran_GTPase-activating"/>
</dbReference>
<dbReference type="Pfam" id="PF13540">
    <property type="entry name" value="RCC1_2"/>
    <property type="match status" value="2"/>
</dbReference>
<dbReference type="PROSITE" id="PS50012">
    <property type="entry name" value="RCC1_3"/>
    <property type="match status" value="4"/>
</dbReference>
<name>A0A833JFC6_9BACT</name>
<dbReference type="EMBL" id="WFLN01000004">
    <property type="protein sequence ID" value="KAB8033689.1"/>
    <property type="molecule type" value="Genomic_DNA"/>
</dbReference>
<dbReference type="SUPFAM" id="SSF50985">
    <property type="entry name" value="RCC1/BLIP-II"/>
    <property type="match status" value="1"/>
</dbReference>
<dbReference type="PANTHER" id="PTHR45982">
    <property type="entry name" value="REGULATOR OF CHROMOSOME CONDENSATION"/>
    <property type="match status" value="1"/>
</dbReference>
<dbReference type="PANTHER" id="PTHR45982:SF1">
    <property type="entry name" value="REGULATOR OF CHROMOSOME CONDENSATION"/>
    <property type="match status" value="1"/>
</dbReference>
<dbReference type="Pfam" id="PF00415">
    <property type="entry name" value="RCC1"/>
    <property type="match status" value="2"/>
</dbReference>
<dbReference type="GO" id="GO:0005085">
    <property type="term" value="F:guanyl-nucleotide exchange factor activity"/>
    <property type="evidence" value="ECO:0007669"/>
    <property type="project" value="TreeGrafter"/>
</dbReference>
<reference evidence="1 2" key="1">
    <citation type="submission" date="2019-10" db="EMBL/GenBank/DDBJ databases">
        <title>New genus of Silvanigrellaceae.</title>
        <authorList>
            <person name="Pitt A."/>
            <person name="Hahn M.W."/>
        </authorList>
    </citation>
    <scope>NUCLEOTIDE SEQUENCE [LARGE SCALE GENOMIC DNA]</scope>
    <source>
        <strain evidence="1 2">33A1-SZDP</strain>
    </source>
</reference>
<evidence type="ECO:0000313" key="2">
    <source>
        <dbReference type="Proteomes" id="UP000442694"/>
    </source>
</evidence>
<accession>A0A833JFC6</accession>
<dbReference type="RefSeq" id="WP_152211775.1">
    <property type="nucleotide sequence ID" value="NZ_WFLN01000004.1"/>
</dbReference>
<gene>
    <name evidence="1" type="ORF">GCL57_02995</name>
</gene>
<dbReference type="InterPro" id="IPR009091">
    <property type="entry name" value="RCC1/BLIP-II"/>
</dbReference>